<evidence type="ECO:0000313" key="9">
    <source>
        <dbReference type="EMBL" id="ABU56880.1"/>
    </source>
</evidence>
<dbReference type="OrthoDB" id="7870274at2"/>
<evidence type="ECO:0008006" key="11">
    <source>
        <dbReference type="Google" id="ProtNLM"/>
    </source>
</evidence>
<organism evidence="9 10">
    <name type="scientific">Roseiflexus castenholzii (strain DSM 13941 / HLO8)</name>
    <dbReference type="NCBI Taxonomy" id="383372"/>
    <lineage>
        <taxon>Bacteria</taxon>
        <taxon>Bacillati</taxon>
        <taxon>Chloroflexota</taxon>
        <taxon>Chloroflexia</taxon>
        <taxon>Chloroflexales</taxon>
        <taxon>Roseiflexineae</taxon>
        <taxon>Roseiflexaceae</taxon>
        <taxon>Roseiflexus</taxon>
    </lineage>
</organism>
<dbReference type="STRING" id="383372.Rcas_0759"/>
<feature type="transmembrane region" description="Helical" evidence="8">
    <location>
        <begin position="199"/>
        <end position="222"/>
    </location>
</feature>
<dbReference type="EMBL" id="CP000804">
    <property type="protein sequence ID" value="ABU56880.1"/>
    <property type="molecule type" value="Genomic_DNA"/>
</dbReference>
<dbReference type="KEGG" id="rca:Rcas_0759"/>
<comment type="subcellular location">
    <subcellularLocation>
        <location evidence="1">Cell membrane</location>
        <topology evidence="1">Multi-pass membrane protein</topology>
    </subcellularLocation>
</comment>
<evidence type="ECO:0000256" key="3">
    <source>
        <dbReference type="ARBA" id="ARBA00022679"/>
    </source>
</evidence>
<dbReference type="Proteomes" id="UP000000263">
    <property type="component" value="Chromosome"/>
</dbReference>
<evidence type="ECO:0000256" key="5">
    <source>
        <dbReference type="ARBA" id="ARBA00022989"/>
    </source>
</evidence>
<evidence type="ECO:0000256" key="6">
    <source>
        <dbReference type="ARBA" id="ARBA00023136"/>
    </source>
</evidence>
<feature type="transmembrane region" description="Helical" evidence="8">
    <location>
        <begin position="300"/>
        <end position="319"/>
    </location>
</feature>
<keyword evidence="5 8" id="KW-1133">Transmembrane helix</keyword>
<comment type="similarity">
    <text evidence="7">Belongs to the glycosyltransferase 87 family.</text>
</comment>
<keyword evidence="10" id="KW-1185">Reference proteome</keyword>
<dbReference type="GO" id="GO:0005886">
    <property type="term" value="C:plasma membrane"/>
    <property type="evidence" value="ECO:0007669"/>
    <property type="project" value="UniProtKB-SubCell"/>
</dbReference>
<evidence type="ECO:0000256" key="8">
    <source>
        <dbReference type="SAM" id="Phobius"/>
    </source>
</evidence>
<reference evidence="9 10" key="1">
    <citation type="submission" date="2007-08" db="EMBL/GenBank/DDBJ databases">
        <title>Complete sequence of Roseiflexus castenholzii DSM 13941.</title>
        <authorList>
            <consortium name="US DOE Joint Genome Institute"/>
            <person name="Copeland A."/>
            <person name="Lucas S."/>
            <person name="Lapidus A."/>
            <person name="Barry K."/>
            <person name="Glavina del Rio T."/>
            <person name="Dalin E."/>
            <person name="Tice H."/>
            <person name="Pitluck S."/>
            <person name="Thompson L.S."/>
            <person name="Brettin T."/>
            <person name="Bruce D."/>
            <person name="Detter J.C."/>
            <person name="Han C."/>
            <person name="Tapia R."/>
            <person name="Schmutz J."/>
            <person name="Larimer F."/>
            <person name="Land M."/>
            <person name="Hauser L."/>
            <person name="Kyrpides N."/>
            <person name="Mikhailova N."/>
            <person name="Bryant D.A."/>
            <person name="Hanada S."/>
            <person name="Tsukatani Y."/>
            <person name="Richardson P."/>
        </authorList>
    </citation>
    <scope>NUCLEOTIDE SEQUENCE [LARGE SCALE GENOMIC DNA]</scope>
    <source>
        <strain evidence="10">DSM 13941 / HLO8</strain>
    </source>
</reference>
<feature type="transmembrane region" description="Helical" evidence="8">
    <location>
        <begin position="242"/>
        <end position="262"/>
    </location>
</feature>
<keyword evidence="2" id="KW-1003">Cell membrane</keyword>
<feature type="transmembrane region" description="Helical" evidence="8">
    <location>
        <begin position="172"/>
        <end position="192"/>
    </location>
</feature>
<proteinExistence type="inferred from homology"/>
<dbReference type="RefSeq" id="WP_012119310.1">
    <property type="nucleotide sequence ID" value="NC_009767.1"/>
</dbReference>
<evidence type="ECO:0000256" key="7">
    <source>
        <dbReference type="ARBA" id="ARBA00024033"/>
    </source>
</evidence>
<feature type="transmembrane region" description="Helical" evidence="8">
    <location>
        <begin position="20"/>
        <end position="39"/>
    </location>
</feature>
<feature type="transmembrane region" description="Helical" evidence="8">
    <location>
        <begin position="326"/>
        <end position="346"/>
    </location>
</feature>
<dbReference type="HOGENOM" id="CLU_771347_0_0_0"/>
<keyword evidence="3" id="KW-0808">Transferase</keyword>
<protein>
    <recommendedName>
        <fullName evidence="11">DUF2029 domain-containing protein</fullName>
    </recommendedName>
</protein>
<dbReference type="AlphaFoldDB" id="A7NHD3"/>
<dbReference type="Pfam" id="PF09594">
    <property type="entry name" value="GT87"/>
    <property type="match status" value="1"/>
</dbReference>
<feature type="transmembrane region" description="Helical" evidence="8">
    <location>
        <begin position="93"/>
        <end position="115"/>
    </location>
</feature>
<keyword evidence="6 8" id="KW-0472">Membrane</keyword>
<feature type="transmembrane region" description="Helical" evidence="8">
    <location>
        <begin position="269"/>
        <end position="288"/>
    </location>
</feature>
<evidence type="ECO:0000256" key="2">
    <source>
        <dbReference type="ARBA" id="ARBA00022475"/>
    </source>
</evidence>
<evidence type="ECO:0000256" key="4">
    <source>
        <dbReference type="ARBA" id="ARBA00022692"/>
    </source>
</evidence>
<sequence>MRPGGTQAGFVLARWQPWTVIVAGAVLIAVIHHAYATAYTSPDLQVWWMAARLWLEGIDPYGPIGDHMLGTGSGFAYPFPAVLLCLPLTPLPLAWASTVWALMSLAVVGALPFALRDHPVPWMPTVMLAYFPLWASLEEGQWGTMLLMWTALSLYWLRTERWLPSGVVASLALLKPNVGIALLAGIVAYALCVHAPRRWWNGLGIGLLIFWAGTQALAPGWPIAWLEQLRAYDAEDQNRIDAVSMTGALAGMMVMICTFIAWRRRNVRLVLAGIVTVVLLLLPTRSFYNHVVLLLPIALLPPRVAAPVALLSWGVLALPTLSTDIVFTRAFALYLPLSIGLAATIWQTHEQEAGPLCAS</sequence>
<dbReference type="InterPro" id="IPR018584">
    <property type="entry name" value="GT87"/>
</dbReference>
<keyword evidence="4 8" id="KW-0812">Transmembrane</keyword>
<gene>
    <name evidence="9" type="ordered locus">Rcas_0759</name>
</gene>
<evidence type="ECO:0000313" key="10">
    <source>
        <dbReference type="Proteomes" id="UP000000263"/>
    </source>
</evidence>
<dbReference type="GO" id="GO:0016758">
    <property type="term" value="F:hexosyltransferase activity"/>
    <property type="evidence" value="ECO:0007669"/>
    <property type="project" value="InterPro"/>
</dbReference>
<accession>A7NHD3</accession>
<evidence type="ECO:0000256" key="1">
    <source>
        <dbReference type="ARBA" id="ARBA00004651"/>
    </source>
</evidence>
<name>A7NHD3_ROSCS</name>